<gene>
    <name evidence="2" type="ORF">LX64_04995</name>
</gene>
<evidence type="ECO:0000313" key="3">
    <source>
        <dbReference type="Proteomes" id="UP000249547"/>
    </source>
</evidence>
<dbReference type="PANTHER" id="PTHR37841">
    <property type="entry name" value="GLR2918 PROTEIN"/>
    <property type="match status" value="1"/>
</dbReference>
<name>A0A327Q3D1_9BACT</name>
<evidence type="ECO:0000256" key="1">
    <source>
        <dbReference type="SAM" id="SignalP"/>
    </source>
</evidence>
<keyword evidence="1" id="KW-0732">Signal</keyword>
<dbReference type="OrthoDB" id="2485468at2"/>
<dbReference type="EMBL" id="QLLL01000014">
    <property type="protein sequence ID" value="RAI97692.1"/>
    <property type="molecule type" value="Genomic_DNA"/>
</dbReference>
<dbReference type="InterPro" id="IPR032774">
    <property type="entry name" value="WG_beta_rep"/>
</dbReference>
<dbReference type="PANTHER" id="PTHR37841:SF1">
    <property type="entry name" value="DUF3298 DOMAIN-CONTAINING PROTEIN"/>
    <property type="match status" value="1"/>
</dbReference>
<dbReference type="RefSeq" id="WP_111600374.1">
    <property type="nucleotide sequence ID" value="NZ_QLLL01000014.1"/>
</dbReference>
<dbReference type="AlphaFoldDB" id="A0A327Q3D1"/>
<feature type="signal peptide" evidence="1">
    <location>
        <begin position="1"/>
        <end position="23"/>
    </location>
</feature>
<evidence type="ECO:0000313" key="2">
    <source>
        <dbReference type="EMBL" id="RAI97692.1"/>
    </source>
</evidence>
<dbReference type="Proteomes" id="UP000249547">
    <property type="component" value="Unassembled WGS sequence"/>
</dbReference>
<organism evidence="2 3">
    <name type="scientific">Chitinophaga skermanii</name>
    <dbReference type="NCBI Taxonomy" id="331697"/>
    <lineage>
        <taxon>Bacteria</taxon>
        <taxon>Pseudomonadati</taxon>
        <taxon>Bacteroidota</taxon>
        <taxon>Chitinophagia</taxon>
        <taxon>Chitinophagales</taxon>
        <taxon>Chitinophagaceae</taxon>
        <taxon>Chitinophaga</taxon>
    </lineage>
</organism>
<feature type="chain" id="PRO_5016355694" evidence="1">
    <location>
        <begin position="24"/>
        <end position="610"/>
    </location>
</feature>
<proteinExistence type="predicted"/>
<dbReference type="Pfam" id="PF14903">
    <property type="entry name" value="WG_beta_rep"/>
    <property type="match status" value="5"/>
</dbReference>
<sequence length="610" mass="70642">MKIFLQSLLAITVYIFNSTVSHAQVFNKAPKFGDDLQQVKHYIQQYVKEQNNLISLYGLDLPLYTTGSQLRGGNVVDVWMCYKECWYVFNTSFYDICTHFIFENGKYAYKEETFRNKSEEMLAFSIKSRGYTHKMGDYYFSDTYDYYYKIFTEKEGATWAYHPTDLNKLPADIAATVKKEMEEGRTKANRTNTADLQAKNTEDFQLEPAHYLFINGEDFNEGLALVGVDAYKPVGSRDFGEHKKYGYINENGVFQILPIYAAAYPFKNGFARVRKDLSDDMYFINQSGENIFKSYYNKANDFVEGLAAVMEKDRKYGFIDMNGKRVTQYRYDDVKDFKNGYACVKRGDKWGYINKTGEEVVLPQFEMARDFNEGLAFVTKSGDGKTFHQYIDESFNIVFQLDEESVSNRAQSFVDTEYYDFHNGVVKVLYYNPRQYFAKTETHYYNTKGKQVNTAKGSTAYYGAEVTFVEKEDRGPYSGVLDIKGRWIIKPRFEKIGKFSEGLAKVMLNNNWGYINLKGDVVINKDILQPKGTILHQYPITEAGDFSGGLALVKYNDRYGYMNHDGAWVIAPTYIQACAFKEGIARVRFPGRFEWCYIDKTGKVLRPERR</sequence>
<reference evidence="2 3" key="1">
    <citation type="submission" date="2018-06" db="EMBL/GenBank/DDBJ databases">
        <title>Genomic Encyclopedia of Archaeal and Bacterial Type Strains, Phase II (KMG-II): from individual species to whole genera.</title>
        <authorList>
            <person name="Goeker M."/>
        </authorList>
    </citation>
    <scope>NUCLEOTIDE SEQUENCE [LARGE SCALE GENOMIC DNA]</scope>
    <source>
        <strain evidence="2 3">DSM 23857</strain>
    </source>
</reference>
<comment type="caution">
    <text evidence="2">The sequence shown here is derived from an EMBL/GenBank/DDBJ whole genome shotgun (WGS) entry which is preliminary data.</text>
</comment>
<accession>A0A327Q3D1</accession>
<dbReference type="SUPFAM" id="SSF69360">
    <property type="entry name" value="Cell wall binding repeat"/>
    <property type="match status" value="1"/>
</dbReference>
<keyword evidence="3" id="KW-1185">Reference proteome</keyword>
<protein>
    <submittedName>
        <fullName evidence="2">WG repeat protein</fullName>
    </submittedName>
</protein>